<dbReference type="EMBL" id="LT594511">
    <property type="protein sequence ID" value="SBT76318.1"/>
    <property type="molecule type" value="Genomic_DNA"/>
</dbReference>
<evidence type="ECO:0000256" key="1">
    <source>
        <dbReference type="SAM" id="Phobius"/>
    </source>
</evidence>
<feature type="transmembrane region" description="Helical" evidence="1">
    <location>
        <begin position="250"/>
        <end position="269"/>
    </location>
</feature>
<proteinExistence type="predicted"/>
<dbReference type="VEuPathDB" id="PlasmoDB:PocGH01_07019700"/>
<dbReference type="Proteomes" id="UP000243200">
    <property type="component" value="Chromosome 7"/>
</dbReference>
<evidence type="ECO:0000313" key="2">
    <source>
        <dbReference type="EMBL" id="SBT76318.1"/>
    </source>
</evidence>
<evidence type="ECO:0000313" key="3">
    <source>
        <dbReference type="Proteomes" id="UP000243200"/>
    </source>
</evidence>
<accession>A0A1C3KQJ7</accession>
<keyword evidence="1" id="KW-1133">Transmembrane helix</keyword>
<protein>
    <submittedName>
        <fullName evidence="2">Uncharacterized protein</fullName>
    </submittedName>
</protein>
<feature type="transmembrane region" description="Helical" evidence="1">
    <location>
        <begin position="196"/>
        <end position="229"/>
    </location>
</feature>
<feature type="transmembrane region" description="Helical" evidence="1">
    <location>
        <begin position="323"/>
        <end position="341"/>
    </location>
</feature>
<organism evidence="2 3">
    <name type="scientific">Plasmodium ovale</name>
    <name type="common">malaria parasite P. ovale</name>
    <dbReference type="NCBI Taxonomy" id="36330"/>
    <lineage>
        <taxon>Eukaryota</taxon>
        <taxon>Sar</taxon>
        <taxon>Alveolata</taxon>
        <taxon>Apicomplexa</taxon>
        <taxon>Aconoidasida</taxon>
        <taxon>Haemosporida</taxon>
        <taxon>Plasmodiidae</taxon>
        <taxon>Plasmodium</taxon>
        <taxon>Plasmodium (Plasmodium)</taxon>
    </lineage>
</organism>
<sequence length="433" mass="50817">MCSVCPMEELFFNGNFSPFHFFKDNHVKINDLKINPEYLFQPCEKINVELALSALNGVNAENKMDGSGVQNDDFQNRGDDEKGVHTEMREWKQMSKADFFKKNILDEDLIKGLPDPYRISNISDSVKSIQFYFSNMDDKNTREIIYRGTYKPEIYNNVFFILSISFMYIFCMKMLFQGYMRGKNVAKEYIPRISTLFIFFVLLKILLPFFPAILCSFVCLIWTLYFYSISMSPCEQINFVFHNSKIKKEPIGWVLIVYAQSLLIGNILYHFLCTPNVLVLVMRCVQNDMFVRILCLLFLLFIASIIFFLMISNIFSAKKAQNFVFSFTSTYLIVSSVSYFYNLFVVRILNDSRNIIQIEPIMFFSYVPKFVFNKQNVLALFFLCILTTLSILLPKLEKMKRNLFGQKKKKKKKKKKTDKMSPSKYDIILNCFS</sequence>
<keyword evidence="1" id="KW-0812">Transmembrane</keyword>
<dbReference type="VEuPathDB" id="PlasmoDB:POWCR01_070014500"/>
<feature type="transmembrane region" description="Helical" evidence="1">
    <location>
        <begin position="289"/>
        <end position="311"/>
    </location>
</feature>
<dbReference type="OrthoDB" id="371940at2759"/>
<gene>
    <name evidence="2" type="primary">PowCR01_070014500</name>
    <name evidence="2" type="ORF">POWCR01_070014500</name>
</gene>
<reference evidence="2 3" key="1">
    <citation type="submission" date="2016-06" db="EMBL/GenBank/DDBJ databases">
        <authorList>
            <consortium name="Pathogen Informatics"/>
        </authorList>
    </citation>
    <scope>NUCLEOTIDE SEQUENCE [LARGE SCALE GENOMIC DNA]</scope>
    <source>
        <strain evidence="2">PowCR01</strain>
    </source>
</reference>
<keyword evidence="1" id="KW-0472">Membrane</keyword>
<feature type="transmembrane region" description="Helical" evidence="1">
    <location>
        <begin position="377"/>
        <end position="394"/>
    </location>
</feature>
<name>A0A1C3KQJ7_PLAOA</name>
<dbReference type="AlphaFoldDB" id="A0A1C3KQJ7"/>
<feature type="transmembrane region" description="Helical" evidence="1">
    <location>
        <begin position="154"/>
        <end position="176"/>
    </location>
</feature>